<evidence type="ECO:0000313" key="8">
    <source>
        <dbReference type="Proteomes" id="UP000756132"/>
    </source>
</evidence>
<dbReference type="GO" id="GO:0047536">
    <property type="term" value="F:2-aminoadipate transaminase activity"/>
    <property type="evidence" value="ECO:0007669"/>
    <property type="project" value="TreeGrafter"/>
</dbReference>
<keyword evidence="4" id="KW-0808">Transferase</keyword>
<dbReference type="GO" id="GO:0019878">
    <property type="term" value="P:lysine biosynthetic process via aminoadipic acid"/>
    <property type="evidence" value="ECO:0007669"/>
    <property type="project" value="TreeGrafter"/>
</dbReference>
<dbReference type="AlphaFoldDB" id="A0A9Q8P9B6"/>
<keyword evidence="3 7" id="KW-0032">Aminotransferase</keyword>
<dbReference type="InterPro" id="IPR050859">
    <property type="entry name" value="Class-I_PLP-dep_aminotransf"/>
</dbReference>
<accession>A0A9Q8P9B6</accession>
<dbReference type="RefSeq" id="XP_047762486.1">
    <property type="nucleotide sequence ID" value="XM_047905154.1"/>
</dbReference>
<protein>
    <submittedName>
        <fullName evidence="7">Aminotransferase swnA</fullName>
    </submittedName>
</protein>
<dbReference type="PANTHER" id="PTHR42790">
    <property type="entry name" value="AMINOTRANSFERASE"/>
    <property type="match status" value="1"/>
</dbReference>
<evidence type="ECO:0000259" key="6">
    <source>
        <dbReference type="Pfam" id="PF00155"/>
    </source>
</evidence>
<gene>
    <name evidence="7" type="ORF">CLAFUR5_06006</name>
</gene>
<dbReference type="CDD" id="cd00609">
    <property type="entry name" value="AAT_like"/>
    <property type="match status" value="1"/>
</dbReference>
<evidence type="ECO:0000256" key="3">
    <source>
        <dbReference type="ARBA" id="ARBA00022576"/>
    </source>
</evidence>
<dbReference type="Proteomes" id="UP000756132">
    <property type="component" value="Chromosome 5"/>
</dbReference>
<dbReference type="GO" id="GO:0030170">
    <property type="term" value="F:pyridoxal phosphate binding"/>
    <property type="evidence" value="ECO:0007669"/>
    <property type="project" value="InterPro"/>
</dbReference>
<name>A0A9Q8P9B6_PASFU</name>
<evidence type="ECO:0000256" key="2">
    <source>
        <dbReference type="ARBA" id="ARBA00007441"/>
    </source>
</evidence>
<reference evidence="7" key="2">
    <citation type="journal article" date="2022" name="Microb. Genom.">
        <title>A chromosome-scale genome assembly of the tomato pathogen Cladosporium fulvum reveals a compartmentalized genome architecture and the presence of a dispensable chromosome.</title>
        <authorList>
            <person name="Zaccaron A.Z."/>
            <person name="Chen L.H."/>
            <person name="Samaras A."/>
            <person name="Stergiopoulos I."/>
        </authorList>
    </citation>
    <scope>NUCLEOTIDE SEQUENCE</scope>
    <source>
        <strain evidence="7">Race5_Kim</strain>
    </source>
</reference>
<keyword evidence="5" id="KW-0663">Pyridoxal phosphate</keyword>
<dbReference type="SUPFAM" id="SSF53383">
    <property type="entry name" value="PLP-dependent transferases"/>
    <property type="match status" value="1"/>
</dbReference>
<reference evidence="7" key="1">
    <citation type="submission" date="2021-12" db="EMBL/GenBank/DDBJ databases">
        <authorList>
            <person name="Zaccaron A."/>
            <person name="Stergiopoulos I."/>
        </authorList>
    </citation>
    <scope>NUCLEOTIDE SEQUENCE</scope>
    <source>
        <strain evidence="7">Race5_Kim</strain>
    </source>
</reference>
<dbReference type="KEGG" id="ffu:CLAFUR5_06006"/>
<dbReference type="Pfam" id="PF00155">
    <property type="entry name" value="Aminotran_1_2"/>
    <property type="match status" value="1"/>
</dbReference>
<comment type="cofactor">
    <cofactor evidence="1">
        <name>pyridoxal 5'-phosphate</name>
        <dbReference type="ChEBI" id="CHEBI:597326"/>
    </cofactor>
</comment>
<feature type="domain" description="Aminotransferase class I/classII large" evidence="6">
    <location>
        <begin position="131"/>
        <end position="503"/>
    </location>
</feature>
<proteinExistence type="inferred from homology"/>
<dbReference type="GeneID" id="71985884"/>
<dbReference type="InterPro" id="IPR015421">
    <property type="entry name" value="PyrdxlP-dep_Trfase_major"/>
</dbReference>
<dbReference type="InterPro" id="IPR015424">
    <property type="entry name" value="PyrdxlP-dep_Trfase"/>
</dbReference>
<evidence type="ECO:0000256" key="4">
    <source>
        <dbReference type="ARBA" id="ARBA00022679"/>
    </source>
</evidence>
<dbReference type="InterPro" id="IPR004839">
    <property type="entry name" value="Aminotransferase_I/II_large"/>
</dbReference>
<evidence type="ECO:0000313" key="7">
    <source>
        <dbReference type="EMBL" id="UJO18120.1"/>
    </source>
</evidence>
<dbReference type="PANTHER" id="PTHR42790:SF21">
    <property type="entry name" value="AROMATIC_AMINOADIPATE AMINOTRANSFERASE 1"/>
    <property type="match status" value="1"/>
</dbReference>
<keyword evidence="8" id="KW-1185">Reference proteome</keyword>
<dbReference type="EMBL" id="CP090167">
    <property type="protein sequence ID" value="UJO18120.1"/>
    <property type="molecule type" value="Genomic_DNA"/>
</dbReference>
<comment type="similarity">
    <text evidence="2">Belongs to the class-I pyridoxal-phosphate-dependent aminotransferase family.</text>
</comment>
<dbReference type="OrthoDB" id="691673at2759"/>
<dbReference type="GO" id="GO:0006571">
    <property type="term" value="P:tyrosine biosynthetic process"/>
    <property type="evidence" value="ECO:0007669"/>
    <property type="project" value="TreeGrafter"/>
</dbReference>
<evidence type="ECO:0000256" key="1">
    <source>
        <dbReference type="ARBA" id="ARBA00001933"/>
    </source>
</evidence>
<organism evidence="7 8">
    <name type="scientific">Passalora fulva</name>
    <name type="common">Tomato leaf mold</name>
    <name type="synonym">Cladosporium fulvum</name>
    <dbReference type="NCBI Taxonomy" id="5499"/>
    <lineage>
        <taxon>Eukaryota</taxon>
        <taxon>Fungi</taxon>
        <taxon>Dikarya</taxon>
        <taxon>Ascomycota</taxon>
        <taxon>Pezizomycotina</taxon>
        <taxon>Dothideomycetes</taxon>
        <taxon>Dothideomycetidae</taxon>
        <taxon>Mycosphaerellales</taxon>
        <taxon>Mycosphaerellaceae</taxon>
        <taxon>Fulvia</taxon>
    </lineage>
</organism>
<dbReference type="GO" id="GO:0008793">
    <property type="term" value="F:aromatic-amino-acid transaminase activity"/>
    <property type="evidence" value="ECO:0007669"/>
    <property type="project" value="TreeGrafter"/>
</dbReference>
<evidence type="ECO:0000256" key="5">
    <source>
        <dbReference type="ARBA" id="ARBA00022898"/>
    </source>
</evidence>
<dbReference type="Gene3D" id="3.40.640.10">
    <property type="entry name" value="Type I PLP-dependent aspartate aminotransferase-like (Major domain)"/>
    <property type="match status" value="1"/>
</dbReference>
<sequence>MTASMDDFHQKLAAVKHRRATSAALPVGIAPQVSSFLYRDTQNNHKPRANNFEHRLSDESRARHAATLKASASVTSTIEAINLGTARPSSKYSPWQSMAMGGFDPWARGTDRGQASPVMNVACEKGEAGWDFGTAMNYGWATGSPQLLRFVTEHVELIHNPPYQDWECCVTSGTTSALEMIFRILCNRGDSILTEAYSYPGTLEAVRPLSIKAIAVAMDEHGLRPDMLDLKLRQWDPAHGPKPSVLYTVPCGQNPTGVTQPLERRKAIYAIAEAHDLLIIEDDPYYFLTLHEDLHTATPDQYIKTLPTSYLSLDHSGRVLRLDATSKILAPGLRAGWLTCCTQLMTKFLCHTECSTTAPSGPSQVMLYKTLDEAWGHEGFTMWLMRLSSQYKGCRDAMMRACERYLPKSICRWTEPTVGMFVWINIDVDGYPGAKTDSPRGGKVCNALMIEEKIFTGAKARGVQVSRGSWFAVEQGLKESAVAFRMTFAAAEESMLEEAVRRFAAAVKEEFELEDHVV</sequence>
<dbReference type="GO" id="GO:0009074">
    <property type="term" value="P:aromatic amino acid family catabolic process"/>
    <property type="evidence" value="ECO:0007669"/>
    <property type="project" value="TreeGrafter"/>
</dbReference>